<dbReference type="Proteomes" id="UP001634394">
    <property type="component" value="Unassembled WGS sequence"/>
</dbReference>
<dbReference type="SUPFAM" id="SSF48726">
    <property type="entry name" value="Immunoglobulin"/>
    <property type="match status" value="1"/>
</dbReference>
<dbReference type="SUPFAM" id="SSF52540">
    <property type="entry name" value="P-loop containing nucleoside triphosphate hydrolases"/>
    <property type="match status" value="1"/>
</dbReference>
<sequence>MADSLFMTFTWKNVSKQIIACEHDVISIHWEYNLKPGEYVKAKTWFTGGNKTARRIAYWKDTDGLTIESQYKDRATMTGQNSLILRDVTTYDEGPYTLILSFPLSSEPDPRLTVDLIVYISPLNEAGCCKPDINASHTELRAFVKSALVCGKPTPSLTWTNSRNKTVANGSLILGSKDRAGTYTVCATGPAIDTCLTGGKDNLCKSLTIEMYQFQKAVCELKLKIKLNSGSTSESDIDVHSYTDVLCKHGEHLRRIFITGEVGCGKKTLCNSLTRDWCDAQSDTASDKDSSNIQFLRNFKLIFNVSLKNIENLSSVNQLHLLEHKAILVIRGLNEYHGSLKDILNLLSSKRLQDYLIIVTSTPNLFDNTYKSVLSFDRIIFISMDFLRKHSIIIFYLITERGLEKSTAEPVFFPFLVTMWQTNCSLPSNKAEFLLNVIENKIKDEDRSLAPNTSLAQETSIYRSDLGNSPVFMHKEFTLYYGKIIHGIGKIACTILCIYVTFDAMEFDSTFMSQDCYDQVTIQFMKYFLLSETKETKAAEKLKSTNNFSDFLKFINPN</sequence>
<name>A0ABD3UGB2_SINWO</name>
<comment type="caution">
    <text evidence="1">The sequence shown here is derived from an EMBL/GenBank/DDBJ whole genome shotgun (WGS) entry which is preliminary data.</text>
</comment>
<dbReference type="InterPro" id="IPR027417">
    <property type="entry name" value="P-loop_NTPase"/>
</dbReference>
<proteinExistence type="predicted"/>
<protein>
    <recommendedName>
        <fullName evidence="3">Ig-like domain-containing protein</fullName>
    </recommendedName>
</protein>
<reference evidence="1 2" key="1">
    <citation type="submission" date="2024-11" db="EMBL/GenBank/DDBJ databases">
        <title>Chromosome-level genome assembly of the freshwater bivalve Anodonta woodiana.</title>
        <authorList>
            <person name="Chen X."/>
        </authorList>
    </citation>
    <scope>NUCLEOTIDE SEQUENCE [LARGE SCALE GENOMIC DNA]</scope>
    <source>
        <strain evidence="1">MN2024</strain>
        <tissue evidence="1">Gills</tissue>
    </source>
</reference>
<evidence type="ECO:0008006" key="3">
    <source>
        <dbReference type="Google" id="ProtNLM"/>
    </source>
</evidence>
<dbReference type="EMBL" id="JBJQND010000016">
    <property type="protein sequence ID" value="KAL3848537.1"/>
    <property type="molecule type" value="Genomic_DNA"/>
</dbReference>
<accession>A0ABD3UGB2</accession>
<organism evidence="1 2">
    <name type="scientific">Sinanodonta woodiana</name>
    <name type="common">Chinese pond mussel</name>
    <name type="synonym">Anodonta woodiana</name>
    <dbReference type="NCBI Taxonomy" id="1069815"/>
    <lineage>
        <taxon>Eukaryota</taxon>
        <taxon>Metazoa</taxon>
        <taxon>Spiralia</taxon>
        <taxon>Lophotrochozoa</taxon>
        <taxon>Mollusca</taxon>
        <taxon>Bivalvia</taxon>
        <taxon>Autobranchia</taxon>
        <taxon>Heteroconchia</taxon>
        <taxon>Palaeoheterodonta</taxon>
        <taxon>Unionida</taxon>
        <taxon>Unionoidea</taxon>
        <taxon>Unionidae</taxon>
        <taxon>Unioninae</taxon>
        <taxon>Sinanodonta</taxon>
    </lineage>
</organism>
<dbReference type="AlphaFoldDB" id="A0ABD3UGB2"/>
<dbReference type="Gene3D" id="3.40.50.300">
    <property type="entry name" value="P-loop containing nucleotide triphosphate hydrolases"/>
    <property type="match status" value="1"/>
</dbReference>
<evidence type="ECO:0000313" key="1">
    <source>
        <dbReference type="EMBL" id="KAL3848537.1"/>
    </source>
</evidence>
<gene>
    <name evidence="1" type="ORF">ACJMK2_019388</name>
</gene>
<keyword evidence="2" id="KW-1185">Reference proteome</keyword>
<dbReference type="InterPro" id="IPR013783">
    <property type="entry name" value="Ig-like_fold"/>
</dbReference>
<evidence type="ECO:0000313" key="2">
    <source>
        <dbReference type="Proteomes" id="UP001634394"/>
    </source>
</evidence>
<dbReference type="InterPro" id="IPR036179">
    <property type="entry name" value="Ig-like_dom_sf"/>
</dbReference>
<dbReference type="Gene3D" id="2.60.40.10">
    <property type="entry name" value="Immunoglobulins"/>
    <property type="match status" value="1"/>
</dbReference>